<gene>
    <name evidence="1" type="ORF">CC86DRAFT_451647</name>
</gene>
<protein>
    <submittedName>
        <fullName evidence="1">Uncharacterized protein</fullName>
    </submittedName>
</protein>
<proteinExistence type="predicted"/>
<accession>A0A6A7AGY9</accession>
<name>A0A6A7AGY9_9PLEO</name>
<organism evidence="1 2">
    <name type="scientific">Ophiobolus disseminans</name>
    <dbReference type="NCBI Taxonomy" id="1469910"/>
    <lineage>
        <taxon>Eukaryota</taxon>
        <taxon>Fungi</taxon>
        <taxon>Dikarya</taxon>
        <taxon>Ascomycota</taxon>
        <taxon>Pezizomycotina</taxon>
        <taxon>Dothideomycetes</taxon>
        <taxon>Pleosporomycetidae</taxon>
        <taxon>Pleosporales</taxon>
        <taxon>Pleosporineae</taxon>
        <taxon>Phaeosphaeriaceae</taxon>
        <taxon>Ophiobolus</taxon>
    </lineage>
</organism>
<evidence type="ECO:0000313" key="1">
    <source>
        <dbReference type="EMBL" id="KAF2831988.1"/>
    </source>
</evidence>
<sequence>MASTQHQSPLFKLPRELRDEIYAYYTFEEDGYNMVDQIMGMYPSVDDVSRFAFWAIQKAPRCMISALTQLLLRAHIERFSAGSPVYGQFLATRSFSQWKDSYSIRVVPTAQDYTTTYSGTSRRLPFSSMPSVALSQKSAETSGGFYEQPGPVFTGSSVLRRKHPTWIESGSRSHMIRIAMLPSRGMPQTSFKVLLGVRSDDAIQLWTVIEQTAAARDVLDGTFSDQEVLARSDYRILMYMTAYVWLFPKVFSTAVKDIMADTSIITIDGPCSEPWTWEEATSKYQNQSNAHWGHVYHRMDLRINIIGGEIAYWKKYCLSTPPAHLIGPRSTLKLSLDAVDRRRDKSRP</sequence>
<dbReference type="OrthoDB" id="3693043at2759"/>
<keyword evidence="2" id="KW-1185">Reference proteome</keyword>
<evidence type="ECO:0000313" key="2">
    <source>
        <dbReference type="Proteomes" id="UP000799424"/>
    </source>
</evidence>
<reference evidence="1" key="1">
    <citation type="journal article" date="2020" name="Stud. Mycol.">
        <title>101 Dothideomycetes genomes: a test case for predicting lifestyles and emergence of pathogens.</title>
        <authorList>
            <person name="Haridas S."/>
            <person name="Albert R."/>
            <person name="Binder M."/>
            <person name="Bloem J."/>
            <person name="Labutti K."/>
            <person name="Salamov A."/>
            <person name="Andreopoulos B."/>
            <person name="Baker S."/>
            <person name="Barry K."/>
            <person name="Bills G."/>
            <person name="Bluhm B."/>
            <person name="Cannon C."/>
            <person name="Castanera R."/>
            <person name="Culley D."/>
            <person name="Daum C."/>
            <person name="Ezra D."/>
            <person name="Gonzalez J."/>
            <person name="Henrissat B."/>
            <person name="Kuo A."/>
            <person name="Liang C."/>
            <person name="Lipzen A."/>
            <person name="Lutzoni F."/>
            <person name="Magnuson J."/>
            <person name="Mondo S."/>
            <person name="Nolan M."/>
            <person name="Ohm R."/>
            <person name="Pangilinan J."/>
            <person name="Park H.-J."/>
            <person name="Ramirez L."/>
            <person name="Alfaro M."/>
            <person name="Sun H."/>
            <person name="Tritt A."/>
            <person name="Yoshinaga Y."/>
            <person name="Zwiers L.-H."/>
            <person name="Turgeon B."/>
            <person name="Goodwin S."/>
            <person name="Spatafora J."/>
            <person name="Crous P."/>
            <person name="Grigoriev I."/>
        </authorList>
    </citation>
    <scope>NUCLEOTIDE SEQUENCE</scope>
    <source>
        <strain evidence="1">CBS 113818</strain>
    </source>
</reference>
<dbReference type="EMBL" id="MU006217">
    <property type="protein sequence ID" value="KAF2831988.1"/>
    <property type="molecule type" value="Genomic_DNA"/>
</dbReference>
<dbReference type="Proteomes" id="UP000799424">
    <property type="component" value="Unassembled WGS sequence"/>
</dbReference>
<dbReference type="AlphaFoldDB" id="A0A6A7AGY9"/>